<feature type="binding site" evidence="8">
    <location>
        <begin position="11"/>
        <end position="17"/>
    </location>
    <ligand>
        <name>GTP</name>
        <dbReference type="ChEBI" id="CHEBI:37565"/>
    </ligand>
</feature>
<dbReference type="InterPro" id="IPR042110">
    <property type="entry name" value="Adenylosuccinate_synth_dom2"/>
</dbReference>
<comment type="cofactor">
    <cofactor evidence="8">
        <name>Mg(2+)</name>
        <dbReference type="ChEBI" id="CHEBI:18420"/>
    </cofactor>
    <text evidence="8">Binds 1 Mg(2+) ion per subunit.</text>
</comment>
<dbReference type="GO" id="GO:0046040">
    <property type="term" value="P:IMP metabolic process"/>
    <property type="evidence" value="ECO:0007669"/>
    <property type="project" value="TreeGrafter"/>
</dbReference>
<keyword evidence="8" id="KW-0963">Cytoplasm</keyword>
<comment type="catalytic activity">
    <reaction evidence="8 10">
        <text>IMP + L-aspartate + GTP = N(6)-(1,2-dicarboxyethyl)-AMP + GDP + phosphate + 2 H(+)</text>
        <dbReference type="Rhea" id="RHEA:15753"/>
        <dbReference type="ChEBI" id="CHEBI:15378"/>
        <dbReference type="ChEBI" id="CHEBI:29991"/>
        <dbReference type="ChEBI" id="CHEBI:37565"/>
        <dbReference type="ChEBI" id="CHEBI:43474"/>
        <dbReference type="ChEBI" id="CHEBI:57567"/>
        <dbReference type="ChEBI" id="CHEBI:58053"/>
        <dbReference type="ChEBI" id="CHEBI:58189"/>
        <dbReference type="EC" id="6.3.4.4"/>
    </reaction>
</comment>
<dbReference type="PATRIC" id="fig|182217.3.peg.1650"/>
<dbReference type="GO" id="GO:0000287">
    <property type="term" value="F:magnesium ion binding"/>
    <property type="evidence" value="ECO:0007669"/>
    <property type="project" value="UniProtKB-UniRule"/>
</dbReference>
<feature type="binding site" evidence="8">
    <location>
        <position position="12"/>
    </location>
    <ligand>
        <name>Mg(2+)</name>
        <dbReference type="ChEBI" id="CHEBI:18420"/>
    </ligand>
</feature>
<feature type="active site" evidence="9">
    <location>
        <position position="132"/>
    </location>
</feature>
<dbReference type="SUPFAM" id="SSF52540">
    <property type="entry name" value="P-loop containing nucleoside triphosphate hydrolases"/>
    <property type="match status" value="1"/>
</dbReference>
<evidence type="ECO:0000313" key="11">
    <source>
        <dbReference type="EMBL" id="AFI04816.1"/>
    </source>
</evidence>
<comment type="pathway">
    <text evidence="8 10">Purine metabolism; AMP biosynthesis via de novo pathway; AMP from IMP: step 1/2.</text>
</comment>
<dbReference type="InterPro" id="IPR033128">
    <property type="entry name" value="Adenylosuccin_syn_Lys_AS"/>
</dbReference>
<feature type="binding site" description="in other chain" evidence="8">
    <location>
        <begin position="12"/>
        <end position="15"/>
    </location>
    <ligand>
        <name>IMP</name>
        <dbReference type="ChEBI" id="CHEBI:58053"/>
        <note>ligand shared between dimeric partners</note>
    </ligand>
</feature>
<feature type="active site" description="Proton acceptor" evidence="8">
    <location>
        <position position="12"/>
    </location>
</feature>
<accession>I0EPE7</accession>
<dbReference type="NCBIfam" id="TIGR00184">
    <property type="entry name" value="purA"/>
    <property type="match status" value="1"/>
</dbReference>
<feature type="binding site" evidence="8">
    <location>
        <begin position="400"/>
        <end position="402"/>
    </location>
    <ligand>
        <name>GTP</name>
        <dbReference type="ChEBI" id="CHEBI:37565"/>
    </ligand>
</feature>
<comment type="similarity">
    <text evidence="8 10">Belongs to the adenylosuccinate synthetase family.</text>
</comment>
<protein>
    <recommendedName>
        <fullName evidence="8 10">Adenylosuccinate synthetase</fullName>
        <shortName evidence="8">AMPSase</shortName>
        <shortName evidence="8">AdSS</shortName>
        <ecNumber evidence="8 10">6.3.4.4</ecNumber>
    </recommendedName>
    <alternativeName>
        <fullName evidence="8">IMP--aspartate ligase</fullName>
    </alternativeName>
</protein>
<dbReference type="FunFam" id="1.10.300.10:FF:000001">
    <property type="entry name" value="Adenylosuccinate synthetase"/>
    <property type="match status" value="1"/>
</dbReference>
<proteinExistence type="inferred from homology"/>
<dbReference type="eggNOG" id="COG0104">
    <property type="taxonomic scope" value="Bacteria"/>
</dbReference>
<dbReference type="FunFam" id="3.90.170.10:FF:000001">
    <property type="entry name" value="Adenylosuccinate synthetase"/>
    <property type="match status" value="1"/>
</dbReference>
<evidence type="ECO:0000256" key="9">
    <source>
        <dbReference type="PROSITE-ProRule" id="PRU10134"/>
    </source>
</evidence>
<evidence type="ECO:0000256" key="8">
    <source>
        <dbReference type="HAMAP-Rule" id="MF_00011"/>
    </source>
</evidence>
<dbReference type="PANTHER" id="PTHR11846">
    <property type="entry name" value="ADENYLOSUCCINATE SYNTHETASE"/>
    <property type="match status" value="1"/>
</dbReference>
<feature type="active site" description="Proton donor" evidence="8">
    <location>
        <position position="40"/>
    </location>
</feature>
<dbReference type="HAMAP" id="MF_00011">
    <property type="entry name" value="Adenylosucc_synth"/>
    <property type="match status" value="1"/>
</dbReference>
<dbReference type="AlphaFoldDB" id="I0EPE7"/>
<dbReference type="InterPro" id="IPR001114">
    <property type="entry name" value="Adenylosuccinate_synthetase"/>
</dbReference>
<dbReference type="UniPathway" id="UPA00075">
    <property type="reaction ID" value="UER00335"/>
</dbReference>
<dbReference type="HOGENOM" id="CLU_029848_0_0_7"/>
<dbReference type="SMART" id="SM00788">
    <property type="entry name" value="Adenylsucc_synt"/>
    <property type="match status" value="1"/>
</dbReference>
<evidence type="ECO:0000256" key="10">
    <source>
        <dbReference type="RuleBase" id="RU000520"/>
    </source>
</evidence>
<keyword evidence="2 8" id="KW-0436">Ligase</keyword>
<evidence type="ECO:0000313" key="12">
    <source>
        <dbReference type="Proteomes" id="UP000005010"/>
    </source>
</evidence>
<keyword evidence="7 8" id="KW-0342">GTP-binding</keyword>
<feature type="binding site" description="in other chain" evidence="8">
    <location>
        <begin position="37"/>
        <end position="40"/>
    </location>
    <ligand>
        <name>IMP</name>
        <dbReference type="ChEBI" id="CHEBI:58053"/>
        <note>ligand shared between dimeric partners</note>
    </ligand>
</feature>
<dbReference type="RefSeq" id="WP_014661683.1">
    <property type="nucleotide sequence ID" value="NC_017737.1"/>
</dbReference>
<comment type="subunit">
    <text evidence="1 8">Homodimer.</text>
</comment>
<keyword evidence="5 8" id="KW-0658">Purine biosynthesis</keyword>
<dbReference type="Gene3D" id="3.90.170.10">
    <property type="entry name" value="Adenylosuccinate Synthetase, subunit A, domain 3"/>
    <property type="match status" value="1"/>
</dbReference>
<feature type="binding site" description="in other chain" evidence="8">
    <location>
        <position position="121"/>
    </location>
    <ligand>
        <name>IMP</name>
        <dbReference type="ChEBI" id="CHEBI:58053"/>
        <note>ligand shared between dimeric partners</note>
    </ligand>
</feature>
<dbReference type="Gene3D" id="1.10.300.10">
    <property type="entry name" value="Adenylosuccinate Synthetase, subunit A, domain 2"/>
    <property type="match status" value="1"/>
</dbReference>
<sequence length="411" mass="45562">MADVVVGIQWGDEGKGKIVDKIAKDYAFVVRYQGGHNAGHTIVHEGIKHSLHLMPSGVLYPQCKNIISSGVVISVKDLCEEMAQFKNLEGRLFVSDRAHVILPYHVEKDAFKEKSQNIGTTKKGIGPCYEDKMARSGLRMGDLLDDEVLEKKLNAHFKAIEPFKAIYGLSENYEQDLREYFKIYAPKIRPFITDTTIMLINARQKGEKILLEGAQGTLLDIDLGTYPFVTSSSTISASACVSTGLNPKVIDEVIGITKAYCTRVGNGPFPSEDLTSMGETLRSRGAEFGTTTKRPRRCGWLDLVALKYACALNGCTQLALMKLDVLDGFDEVKVCVGYEKNGATLEYFPSDLSGCAPIYKSFKGWERSVGARDLKDLPQNARDYVRFIEEEVGVKISLISTSPEREDTIFL</sequence>
<dbReference type="EMBL" id="CP003479">
    <property type="protein sequence ID" value="AFI04816.1"/>
    <property type="molecule type" value="Genomic_DNA"/>
</dbReference>
<dbReference type="InterPro" id="IPR018220">
    <property type="entry name" value="Adenylosuccin_syn_GTP-bd"/>
</dbReference>
<dbReference type="GO" id="GO:0005737">
    <property type="term" value="C:cytoplasm"/>
    <property type="evidence" value="ECO:0007669"/>
    <property type="project" value="UniProtKB-SubCell"/>
</dbReference>
<feature type="binding site" description="in other chain" evidence="8">
    <location>
        <position position="215"/>
    </location>
    <ligand>
        <name>IMP</name>
        <dbReference type="ChEBI" id="CHEBI:58053"/>
        <note>ligand shared between dimeric partners</note>
    </ligand>
</feature>
<dbReference type="STRING" id="182217.HCW_07795"/>
<keyword evidence="6 8" id="KW-0460">Magnesium</keyword>
<dbReference type="PROSITE" id="PS01266">
    <property type="entry name" value="ADENYLOSUCCIN_SYN_1"/>
    <property type="match status" value="1"/>
</dbReference>
<reference evidence="12" key="1">
    <citation type="submission" date="2012-04" db="EMBL/GenBank/DDBJ databases">
        <title>Complete genome sequence of Helicobacter cetorum strain MIT 00-7128.</title>
        <authorList>
            <person name="Kersulyte D."/>
            <person name="Berg D.E."/>
        </authorList>
    </citation>
    <scope>NUCLEOTIDE SEQUENCE [LARGE SCALE GENOMIC DNA]</scope>
    <source>
        <strain evidence="12">MIT 00-7128</strain>
    </source>
</reference>
<evidence type="ECO:0000256" key="1">
    <source>
        <dbReference type="ARBA" id="ARBA00011738"/>
    </source>
</evidence>
<dbReference type="PROSITE" id="PS00513">
    <property type="entry name" value="ADENYLOSUCCIN_SYN_2"/>
    <property type="match status" value="1"/>
</dbReference>
<feature type="binding site" evidence="8">
    <location>
        <position position="39"/>
    </location>
    <ligand>
        <name>Mg(2+)</name>
        <dbReference type="ChEBI" id="CHEBI:18420"/>
    </ligand>
</feature>
<dbReference type="Proteomes" id="UP000005010">
    <property type="component" value="Chromosome"/>
</dbReference>
<comment type="subcellular location">
    <subcellularLocation>
        <location evidence="8">Cytoplasm</location>
    </subcellularLocation>
</comment>
<feature type="binding site" evidence="8">
    <location>
        <begin position="290"/>
        <end position="296"/>
    </location>
    <ligand>
        <name>substrate</name>
    </ligand>
</feature>
<keyword evidence="12" id="KW-1185">Reference proteome</keyword>
<evidence type="ECO:0000256" key="5">
    <source>
        <dbReference type="ARBA" id="ARBA00022755"/>
    </source>
</evidence>
<evidence type="ECO:0000256" key="7">
    <source>
        <dbReference type="ARBA" id="ARBA00023134"/>
    </source>
</evidence>
<keyword evidence="4 8" id="KW-0547">Nucleotide-binding</keyword>
<dbReference type="Gene3D" id="3.40.440.10">
    <property type="entry name" value="Adenylosuccinate Synthetase, subunit A, domain 1"/>
    <property type="match status" value="1"/>
</dbReference>
<dbReference type="GO" id="GO:0044208">
    <property type="term" value="P:'de novo' AMP biosynthetic process"/>
    <property type="evidence" value="ECO:0007669"/>
    <property type="project" value="UniProtKB-UniRule"/>
</dbReference>
<name>I0EPE7_HELC0</name>
<feature type="binding site" evidence="8">
    <location>
        <position position="296"/>
    </location>
    <ligand>
        <name>GTP</name>
        <dbReference type="ChEBI" id="CHEBI:37565"/>
    </ligand>
</feature>
<dbReference type="GO" id="GO:0004019">
    <property type="term" value="F:adenylosuccinate synthase activity"/>
    <property type="evidence" value="ECO:0007669"/>
    <property type="project" value="UniProtKB-UniRule"/>
</dbReference>
<gene>
    <name evidence="8" type="primary">purA</name>
    <name evidence="11" type="ordered locus">HCW_07795</name>
</gene>
<comment type="function">
    <text evidence="8">Plays an important role in the de novo pathway of purine nucleotide biosynthesis. Catalyzes the first committed step in the biosynthesis of AMP from IMP.</text>
</comment>
<feature type="binding site" evidence="8">
    <location>
        <begin position="39"/>
        <end position="41"/>
    </location>
    <ligand>
        <name>GTP</name>
        <dbReference type="ChEBI" id="CHEBI:37565"/>
    </ligand>
</feature>
<dbReference type="InterPro" id="IPR042109">
    <property type="entry name" value="Adenylosuccinate_synth_dom1"/>
</dbReference>
<evidence type="ECO:0000256" key="3">
    <source>
        <dbReference type="ARBA" id="ARBA00022723"/>
    </source>
</evidence>
<dbReference type="InterPro" id="IPR042111">
    <property type="entry name" value="Adenylosuccinate_synth_dom3"/>
</dbReference>
<evidence type="ECO:0000256" key="4">
    <source>
        <dbReference type="ARBA" id="ARBA00022741"/>
    </source>
</evidence>
<dbReference type="NCBIfam" id="NF002223">
    <property type="entry name" value="PRK01117.1"/>
    <property type="match status" value="1"/>
</dbReference>
<dbReference type="InterPro" id="IPR027417">
    <property type="entry name" value="P-loop_NTPase"/>
</dbReference>
<feature type="binding site" evidence="8">
    <location>
        <position position="135"/>
    </location>
    <ligand>
        <name>IMP</name>
        <dbReference type="ChEBI" id="CHEBI:58053"/>
        <note>ligand shared between dimeric partners</note>
    </ligand>
</feature>
<dbReference type="PANTHER" id="PTHR11846:SF0">
    <property type="entry name" value="ADENYLOSUCCINATE SYNTHETASE"/>
    <property type="match status" value="1"/>
</dbReference>
<dbReference type="GO" id="GO:0005525">
    <property type="term" value="F:GTP binding"/>
    <property type="evidence" value="ECO:0007669"/>
    <property type="project" value="UniProtKB-UniRule"/>
</dbReference>
<dbReference type="EC" id="6.3.4.4" evidence="8 10"/>
<dbReference type="CDD" id="cd03108">
    <property type="entry name" value="AdSS"/>
    <property type="match status" value="1"/>
</dbReference>
<dbReference type="KEGG" id="hce:HCW_07795"/>
<evidence type="ECO:0000256" key="6">
    <source>
        <dbReference type="ARBA" id="ARBA00022842"/>
    </source>
</evidence>
<feature type="binding site" evidence="8">
    <location>
        <begin position="322"/>
        <end position="324"/>
    </location>
    <ligand>
        <name>GTP</name>
        <dbReference type="ChEBI" id="CHEBI:37565"/>
    </ligand>
</feature>
<feature type="binding site" description="in other chain" evidence="8">
    <location>
        <position position="294"/>
    </location>
    <ligand>
        <name>IMP</name>
        <dbReference type="ChEBI" id="CHEBI:58053"/>
        <note>ligand shared between dimeric partners</note>
    </ligand>
</feature>
<keyword evidence="3 8" id="KW-0479">Metal-binding</keyword>
<evidence type="ECO:0000256" key="2">
    <source>
        <dbReference type="ARBA" id="ARBA00022598"/>
    </source>
</evidence>
<dbReference type="Pfam" id="PF00709">
    <property type="entry name" value="Adenylsucc_synt"/>
    <property type="match status" value="1"/>
</dbReference>
<feature type="binding site" description="in other chain" evidence="8">
    <location>
        <position position="230"/>
    </location>
    <ligand>
        <name>IMP</name>
        <dbReference type="ChEBI" id="CHEBI:58053"/>
        <note>ligand shared between dimeric partners</note>
    </ligand>
</feature>
<organism evidence="11 12">
    <name type="scientific">Helicobacter cetorum (strain ATCC BAA-429 / MIT 00-7128)</name>
    <dbReference type="NCBI Taxonomy" id="182217"/>
    <lineage>
        <taxon>Bacteria</taxon>
        <taxon>Pseudomonadati</taxon>
        <taxon>Campylobacterota</taxon>
        <taxon>Epsilonproteobacteria</taxon>
        <taxon>Campylobacterales</taxon>
        <taxon>Helicobacteraceae</taxon>
        <taxon>Helicobacter</taxon>
    </lineage>
</organism>